<proteinExistence type="inferred from homology"/>
<dbReference type="PANTHER" id="PTHR11759">
    <property type="entry name" value="40S RIBOSOMAL PROTEIN S14/30S RIBOSOMAL PROTEIN S11"/>
    <property type="match status" value="1"/>
</dbReference>
<dbReference type="GO" id="GO:0006412">
    <property type="term" value="P:translation"/>
    <property type="evidence" value="ECO:0007669"/>
    <property type="project" value="InterPro"/>
</dbReference>
<dbReference type="PIRSF" id="PIRSF002131">
    <property type="entry name" value="Ribosomal_S11"/>
    <property type="match status" value="1"/>
</dbReference>
<gene>
    <name evidence="1" type="primary">rps11</name>
</gene>
<dbReference type="GO" id="GO:0003735">
    <property type="term" value="F:structural constituent of ribosome"/>
    <property type="evidence" value="ECO:0007669"/>
    <property type="project" value="InterPro"/>
</dbReference>
<reference evidence="1" key="1">
    <citation type="journal article" date="2021" name="Eur. J. Phycol.">
        <title>High-throughput sequencing of the kelp Alaria (Phaeophyceae) reveals epi-endobiotic associations, including a likely phaeophycean parasite.</title>
        <authorList>
            <person name="Bringloe T.T."/>
            <person name="Sauermann R."/>
            <person name="Krause-Jensen D."/>
            <person name="Olesen B."/>
            <person name="Klimova A."/>
            <person name="Klochkova T.A."/>
            <person name="Verbruggen H."/>
        </authorList>
    </citation>
    <scope>NUCLEOTIDE SEQUENCE</scope>
</reference>
<accession>A0A8E5F964</accession>
<dbReference type="NCBIfam" id="NF003698">
    <property type="entry name" value="PRK05309.1"/>
    <property type="match status" value="1"/>
</dbReference>
<geneLocation type="plastid" evidence="1"/>
<keyword evidence="1" id="KW-0689">Ribosomal protein</keyword>
<dbReference type="InterPro" id="IPR001971">
    <property type="entry name" value="Ribosomal_uS11"/>
</dbReference>
<name>A0A8E5F964_9PHAE</name>
<evidence type="ECO:0000313" key="1">
    <source>
        <dbReference type="EMBL" id="QSV12702.1"/>
    </source>
</evidence>
<sequence>MIRRKNRRIVQIGIMYIHASFNNTIITITDLKGNTLSWASAGTVDFKNAKKGTSFASQKAGEKAALIAKDLYGVKQLKIVIKGSGPGRESSIRSVYHKGFQILSIKDRTYSPFNGCRPPNHRSI</sequence>
<protein>
    <submittedName>
        <fullName evidence="1">Ribosomal protein S11</fullName>
    </submittedName>
</protein>
<keyword evidence="1" id="KW-0687">Ribonucleoprotein</keyword>
<dbReference type="HAMAP" id="MF_01310">
    <property type="entry name" value="Ribosomal_uS11"/>
    <property type="match status" value="1"/>
</dbReference>
<dbReference type="EMBL" id="MW266086">
    <property type="protein sequence ID" value="QSV12702.1"/>
    <property type="molecule type" value="Genomic_DNA"/>
</dbReference>
<keyword evidence="1" id="KW-0934">Plastid</keyword>
<dbReference type="GO" id="GO:0005840">
    <property type="term" value="C:ribosome"/>
    <property type="evidence" value="ECO:0007669"/>
    <property type="project" value="UniProtKB-KW"/>
</dbReference>
<dbReference type="Pfam" id="PF00411">
    <property type="entry name" value="Ribosomal_S11"/>
    <property type="match status" value="1"/>
</dbReference>
<dbReference type="AlphaFoldDB" id="A0A8E5F964"/>
<organism evidence="1">
    <name type="scientific">Phaeophyceae sp</name>
    <dbReference type="NCBI Taxonomy" id="2249243"/>
    <lineage>
        <taxon>Eukaryota</taxon>
        <taxon>Sar</taxon>
        <taxon>Stramenopiles</taxon>
        <taxon>Ochrophyta</taxon>
        <taxon>PX clade</taxon>
        <taxon>Phaeophyceae</taxon>
    </lineage>
</organism>